<evidence type="ECO:0000313" key="3">
    <source>
        <dbReference type="Proteomes" id="UP000042997"/>
    </source>
</evidence>
<dbReference type="GO" id="GO:0003677">
    <property type="term" value="F:DNA binding"/>
    <property type="evidence" value="ECO:0007669"/>
    <property type="project" value="InterPro"/>
</dbReference>
<dbReference type="GO" id="GO:0004803">
    <property type="term" value="F:transposase activity"/>
    <property type="evidence" value="ECO:0007669"/>
    <property type="project" value="InterPro"/>
</dbReference>
<evidence type="ECO:0000259" key="1">
    <source>
        <dbReference type="Pfam" id="PF01609"/>
    </source>
</evidence>
<dbReference type="AlphaFoldDB" id="A0A098BEI6"/>
<sequence length="124" mass="13825">MGQKGYVTNIPVTLMEPGEVIGKYHDLWHVEQSFRMSKTDLRARPIFHRTRDAIEAHLTIVFAALAVARCVQDRTGVAIARVVKQLRPLRTSTIAVNAAVQDFPPQIPAADQEILSRLGFEAGY</sequence>
<accession>A0A098BEI6</accession>
<organism evidence="2 3">
    <name type="scientific">Rhodococcus ruber</name>
    <dbReference type="NCBI Taxonomy" id="1830"/>
    <lineage>
        <taxon>Bacteria</taxon>
        <taxon>Bacillati</taxon>
        <taxon>Actinomycetota</taxon>
        <taxon>Actinomycetes</taxon>
        <taxon>Mycobacteriales</taxon>
        <taxon>Nocardiaceae</taxon>
        <taxon>Rhodococcus</taxon>
    </lineage>
</organism>
<gene>
    <name evidence="2" type="ORF">RHRU231_210075</name>
</gene>
<name>A0A098BEI6_9NOCA</name>
<feature type="domain" description="Transposase IS4-like" evidence="1">
    <location>
        <begin position="5"/>
        <end position="65"/>
    </location>
</feature>
<dbReference type="Pfam" id="PF01609">
    <property type="entry name" value="DDE_Tnp_1"/>
    <property type="match status" value="1"/>
</dbReference>
<dbReference type="SUPFAM" id="SSF53098">
    <property type="entry name" value="Ribonuclease H-like"/>
    <property type="match status" value="1"/>
</dbReference>
<dbReference type="InterPro" id="IPR002559">
    <property type="entry name" value="Transposase_11"/>
</dbReference>
<dbReference type="GO" id="GO:0006313">
    <property type="term" value="P:DNA transposition"/>
    <property type="evidence" value="ECO:0007669"/>
    <property type="project" value="InterPro"/>
</dbReference>
<dbReference type="InterPro" id="IPR012337">
    <property type="entry name" value="RNaseH-like_sf"/>
</dbReference>
<proteinExistence type="predicted"/>
<dbReference type="Proteomes" id="UP000042997">
    <property type="component" value="Unassembled WGS sequence"/>
</dbReference>
<dbReference type="EMBL" id="CCSD01000030">
    <property type="protein sequence ID" value="CDZ87149.1"/>
    <property type="molecule type" value="Genomic_DNA"/>
</dbReference>
<reference evidence="2 3" key="1">
    <citation type="journal article" date="2014" name="Genome Announc.">
        <title>Draft Genome Sequence of Propane- and Butane-Oxidizing Actinobacterium Rhodococcus ruber IEGM 231.</title>
        <authorList>
            <person name="Ivshina I.B."/>
            <person name="Kuyukina M.S."/>
            <person name="Krivoruchko A.V."/>
            <person name="Barbe V."/>
            <person name="Fischer C."/>
        </authorList>
    </citation>
    <scope>NUCLEOTIDE SEQUENCE [LARGE SCALE GENOMIC DNA]</scope>
</reference>
<protein>
    <submittedName>
        <fullName evidence="2">Transposase</fullName>
    </submittedName>
</protein>
<evidence type="ECO:0000313" key="2">
    <source>
        <dbReference type="EMBL" id="CDZ87149.1"/>
    </source>
</evidence>